<dbReference type="Proteomes" id="UP000198881">
    <property type="component" value="Unassembled WGS sequence"/>
</dbReference>
<evidence type="ECO:0000313" key="3">
    <source>
        <dbReference type="EMBL" id="SFV24813.1"/>
    </source>
</evidence>
<reference evidence="3 4" key="1">
    <citation type="submission" date="2016-10" db="EMBL/GenBank/DDBJ databases">
        <authorList>
            <person name="de Groot N.N."/>
        </authorList>
    </citation>
    <scope>NUCLEOTIDE SEQUENCE [LARGE SCALE GENOMIC DNA]</scope>
    <source>
        <strain evidence="3 4">CGMCC 1.7054</strain>
    </source>
</reference>
<dbReference type="InterPro" id="IPR021235">
    <property type="entry name" value="DUF2637"/>
</dbReference>
<feature type="compositionally biased region" description="Polar residues" evidence="1">
    <location>
        <begin position="195"/>
        <end position="208"/>
    </location>
</feature>
<proteinExistence type="predicted"/>
<evidence type="ECO:0000313" key="4">
    <source>
        <dbReference type="Proteomes" id="UP000198881"/>
    </source>
</evidence>
<accession>A0A1I7MSD4</accession>
<keyword evidence="2" id="KW-1133">Transmembrane helix</keyword>
<gene>
    <name evidence="3" type="ORF">SAMN04487966_11415</name>
</gene>
<evidence type="ECO:0000256" key="2">
    <source>
        <dbReference type="SAM" id="Phobius"/>
    </source>
</evidence>
<dbReference type="Pfam" id="PF10935">
    <property type="entry name" value="DUF2637"/>
    <property type="match status" value="1"/>
</dbReference>
<keyword evidence="4" id="KW-1185">Reference proteome</keyword>
<dbReference type="AlphaFoldDB" id="A0A1I7MSD4"/>
<name>A0A1I7MSD4_9MICC</name>
<feature type="transmembrane region" description="Helical" evidence="2">
    <location>
        <begin position="31"/>
        <end position="53"/>
    </location>
</feature>
<sequence length="313" mass="34404">MGGVVIAGVVAFAISFSALYQVAEWLGIPPYMWWAVPVFIDLAILVYAGSVLVHKARGESTWASWAALGTFTALSVFANAAHAWSAPHDVAWQAVVGAVIAGMVPVAIFVATEQLSRVAVENPESRRAELRELARMDQARAEHQQAMDRMRFEQEQAQMKMDHEREMAQRAAELEREKHLTEVELVRAQREVQVKRTTTAPSEPSPRQTQEDPAPARQNGSRGERAAGLRVVAPQPSSSDSAGSSDMGEVARFVAEHSAQGIEVTAAMLVGRFGMSDRTWRRRLAALRRSQPEVFEGSESIGASDDEQERREA</sequence>
<dbReference type="EMBL" id="FPCG01000014">
    <property type="protein sequence ID" value="SFV24813.1"/>
    <property type="molecule type" value="Genomic_DNA"/>
</dbReference>
<feature type="region of interest" description="Disordered" evidence="1">
    <location>
        <begin position="189"/>
        <end position="245"/>
    </location>
</feature>
<feature type="transmembrane region" description="Helical" evidence="2">
    <location>
        <begin position="65"/>
        <end position="84"/>
    </location>
</feature>
<keyword evidence="2" id="KW-0472">Membrane</keyword>
<feature type="transmembrane region" description="Helical" evidence="2">
    <location>
        <begin position="90"/>
        <end position="111"/>
    </location>
</feature>
<dbReference type="STRING" id="574650.SAMN04487966_11415"/>
<keyword evidence="2" id="KW-0812">Transmembrane</keyword>
<feature type="region of interest" description="Disordered" evidence="1">
    <location>
        <begin position="289"/>
        <end position="313"/>
    </location>
</feature>
<protein>
    <recommendedName>
        <fullName evidence="5">DUF2637 domain-containing protein</fullName>
    </recommendedName>
</protein>
<evidence type="ECO:0000256" key="1">
    <source>
        <dbReference type="SAM" id="MobiDB-lite"/>
    </source>
</evidence>
<evidence type="ECO:0008006" key="5">
    <source>
        <dbReference type="Google" id="ProtNLM"/>
    </source>
</evidence>
<organism evidence="3 4">
    <name type="scientific">Micrococcus terreus</name>
    <dbReference type="NCBI Taxonomy" id="574650"/>
    <lineage>
        <taxon>Bacteria</taxon>
        <taxon>Bacillati</taxon>
        <taxon>Actinomycetota</taxon>
        <taxon>Actinomycetes</taxon>
        <taxon>Micrococcales</taxon>
        <taxon>Micrococcaceae</taxon>
        <taxon>Micrococcus</taxon>
    </lineage>
</organism>